<reference evidence="2" key="1">
    <citation type="submission" date="2023-03" db="EMBL/GenBank/DDBJ databases">
        <title>Electrophorus voltai genome.</title>
        <authorList>
            <person name="Bian C."/>
        </authorList>
    </citation>
    <scope>NUCLEOTIDE SEQUENCE</scope>
    <source>
        <strain evidence="2">CB-2022</strain>
        <tissue evidence="2">Muscle</tissue>
    </source>
</reference>
<gene>
    <name evidence="2" type="ORF">P4O66_016611</name>
</gene>
<organism evidence="2 3">
    <name type="scientific">Electrophorus voltai</name>
    <dbReference type="NCBI Taxonomy" id="2609070"/>
    <lineage>
        <taxon>Eukaryota</taxon>
        <taxon>Metazoa</taxon>
        <taxon>Chordata</taxon>
        <taxon>Craniata</taxon>
        <taxon>Vertebrata</taxon>
        <taxon>Euteleostomi</taxon>
        <taxon>Actinopterygii</taxon>
        <taxon>Neopterygii</taxon>
        <taxon>Teleostei</taxon>
        <taxon>Ostariophysi</taxon>
        <taxon>Gymnotiformes</taxon>
        <taxon>Gymnotoidei</taxon>
        <taxon>Gymnotidae</taxon>
        <taxon>Electrophorus</taxon>
    </lineage>
</organism>
<evidence type="ECO:0000256" key="1">
    <source>
        <dbReference type="SAM" id="MobiDB-lite"/>
    </source>
</evidence>
<feature type="region of interest" description="Disordered" evidence="1">
    <location>
        <begin position="76"/>
        <end position="99"/>
    </location>
</feature>
<dbReference type="Proteomes" id="UP001239994">
    <property type="component" value="Unassembled WGS sequence"/>
</dbReference>
<evidence type="ECO:0000313" key="2">
    <source>
        <dbReference type="EMBL" id="KAK1788148.1"/>
    </source>
</evidence>
<evidence type="ECO:0000313" key="3">
    <source>
        <dbReference type="Proteomes" id="UP001239994"/>
    </source>
</evidence>
<sequence>MRKRQQNLGTITLWQSEEDITENRKSGGINQCQLAPAGLSWSPINITAEGPQQYLAVKFYGPHLHANAKWTASSHVPKLEFHPQDRTSPVPGHQQPGAA</sequence>
<keyword evidence="3" id="KW-1185">Reference proteome</keyword>
<name>A0AAD9DPA1_9TELE</name>
<protein>
    <submittedName>
        <fullName evidence="2">Uncharacterized protein</fullName>
    </submittedName>
</protein>
<accession>A0AAD9DPA1</accession>
<dbReference type="AlphaFoldDB" id="A0AAD9DPA1"/>
<dbReference type="EMBL" id="JAROKS010000023">
    <property type="protein sequence ID" value="KAK1788148.1"/>
    <property type="molecule type" value="Genomic_DNA"/>
</dbReference>
<proteinExistence type="predicted"/>
<comment type="caution">
    <text evidence="2">The sequence shown here is derived from an EMBL/GenBank/DDBJ whole genome shotgun (WGS) entry which is preliminary data.</text>
</comment>